<gene>
    <name evidence="2" type="ORF">FYJ83_02500</name>
</gene>
<comment type="caution">
    <text evidence="2">The sequence shown here is derived from an EMBL/GenBank/DDBJ whole genome shotgun (WGS) entry which is preliminary data.</text>
</comment>
<accession>A0A6N7XV25</accession>
<dbReference type="CDD" id="cd06259">
    <property type="entry name" value="YdcF-like"/>
    <property type="match status" value="1"/>
</dbReference>
<dbReference type="EMBL" id="VUNQ01000003">
    <property type="protein sequence ID" value="MSU00335.1"/>
    <property type="molecule type" value="Genomic_DNA"/>
</dbReference>
<dbReference type="PANTHER" id="PTHR30336">
    <property type="entry name" value="INNER MEMBRANE PROTEIN, PROBABLE PERMEASE"/>
    <property type="match status" value="1"/>
</dbReference>
<dbReference type="AlphaFoldDB" id="A0A6N7XV25"/>
<sequence length="199" mass="22890">MNSKMIKDITDFIFLNDDPEISDVILIPGSSKWEVSKKASELYSNGYAKYIIPSGKYTSKLGRFPYEKITNELYSGQFETDFDFCSSVLRKNGVPESAILCENQSTNTSENAEFSKSILDDRKIKVCKAILCCQAFHARRAFMTYARWFPETVFYVVPSDTQGITSENWLKSEYGIKRVLGELEKCGKYFHEYFTENVK</sequence>
<name>A0A6N7XV25_9FIRM</name>
<evidence type="ECO:0000313" key="3">
    <source>
        <dbReference type="Proteomes" id="UP000469523"/>
    </source>
</evidence>
<evidence type="ECO:0000259" key="1">
    <source>
        <dbReference type="Pfam" id="PF02698"/>
    </source>
</evidence>
<dbReference type="Proteomes" id="UP000469523">
    <property type="component" value="Unassembled WGS sequence"/>
</dbReference>
<dbReference type="Gene3D" id="3.40.50.620">
    <property type="entry name" value="HUPs"/>
    <property type="match status" value="1"/>
</dbReference>
<protein>
    <submittedName>
        <fullName evidence="2">YdcF family protein</fullName>
    </submittedName>
</protein>
<dbReference type="RefSeq" id="WP_154438764.1">
    <property type="nucleotide sequence ID" value="NZ_VUNQ01000003.1"/>
</dbReference>
<feature type="domain" description="DUF218" evidence="1">
    <location>
        <begin position="23"/>
        <end position="193"/>
    </location>
</feature>
<dbReference type="GO" id="GO:0005886">
    <property type="term" value="C:plasma membrane"/>
    <property type="evidence" value="ECO:0007669"/>
    <property type="project" value="TreeGrafter"/>
</dbReference>
<reference evidence="2 3" key="1">
    <citation type="submission" date="2019-09" db="EMBL/GenBank/DDBJ databases">
        <title>In-depth cultivation of the pig gut microbiome towards novel bacterial diversity and tailored functional studies.</title>
        <authorList>
            <person name="Wylensek D."/>
            <person name="Hitch T.C.A."/>
            <person name="Clavel T."/>
        </authorList>
    </citation>
    <scope>NUCLEOTIDE SEQUENCE [LARGE SCALE GENOMIC DNA]</scope>
    <source>
        <strain evidence="2 3">WCA3-693-APC-4?</strain>
    </source>
</reference>
<dbReference type="InterPro" id="IPR003848">
    <property type="entry name" value="DUF218"/>
</dbReference>
<dbReference type="InterPro" id="IPR014729">
    <property type="entry name" value="Rossmann-like_a/b/a_fold"/>
</dbReference>
<dbReference type="PANTHER" id="PTHR30336:SF20">
    <property type="entry name" value="DUF218 DOMAIN-CONTAINING PROTEIN"/>
    <property type="match status" value="1"/>
</dbReference>
<organism evidence="2 3">
    <name type="scientific">Tissierella pigra</name>
    <dbReference type="NCBI Taxonomy" id="2607614"/>
    <lineage>
        <taxon>Bacteria</taxon>
        <taxon>Bacillati</taxon>
        <taxon>Bacillota</taxon>
        <taxon>Tissierellia</taxon>
        <taxon>Tissierellales</taxon>
        <taxon>Tissierellaceae</taxon>
        <taxon>Tissierella</taxon>
    </lineage>
</organism>
<dbReference type="InterPro" id="IPR051599">
    <property type="entry name" value="Cell_Envelope_Assoc"/>
</dbReference>
<proteinExistence type="predicted"/>
<evidence type="ECO:0000313" key="2">
    <source>
        <dbReference type="EMBL" id="MSU00335.1"/>
    </source>
</evidence>
<dbReference type="Pfam" id="PF02698">
    <property type="entry name" value="DUF218"/>
    <property type="match status" value="1"/>
</dbReference>
<keyword evidence="3" id="KW-1185">Reference proteome</keyword>